<dbReference type="InterPro" id="IPR038765">
    <property type="entry name" value="Papain-like_cys_pep_sf"/>
</dbReference>
<proteinExistence type="inferred from homology"/>
<dbReference type="Pfam" id="PF00877">
    <property type="entry name" value="NLPC_P60"/>
    <property type="match status" value="1"/>
</dbReference>
<dbReference type="AlphaFoldDB" id="R9LG41"/>
<evidence type="ECO:0000313" key="7">
    <source>
        <dbReference type="Proteomes" id="UP000019598"/>
    </source>
</evidence>
<dbReference type="PANTHER" id="PTHR47053">
    <property type="entry name" value="MUREIN DD-ENDOPEPTIDASE MEPH-RELATED"/>
    <property type="match status" value="1"/>
</dbReference>
<dbReference type="GeneID" id="43344653"/>
<reference evidence="6 7" key="1">
    <citation type="submission" date="2013-04" db="EMBL/GenBank/DDBJ databases">
        <title>The Genome Sequence of Paenibacillus barengoltzii G22.</title>
        <authorList>
            <consortium name="The Broad Institute Genomics Platform"/>
            <consortium name="The Broad Institute Genome Sequencing Center for Infectious Disease"/>
            <person name="Earl A."/>
            <person name="Xavier R."/>
            <person name="Elson C."/>
            <person name="Duck W."/>
            <person name="Walker B."/>
            <person name="Young S."/>
            <person name="Zeng Q."/>
            <person name="Gargeya S."/>
            <person name="Fitzgerald M."/>
            <person name="Haas B."/>
            <person name="Abouelleil A."/>
            <person name="Allen A.W."/>
            <person name="Alvarado L."/>
            <person name="Arachchi H.M."/>
            <person name="Berlin A.M."/>
            <person name="Chapman S.B."/>
            <person name="Gainer-Dewar J."/>
            <person name="Goldberg J."/>
            <person name="Griggs A."/>
            <person name="Gujja S."/>
            <person name="Hansen M."/>
            <person name="Howarth C."/>
            <person name="Imamovic A."/>
            <person name="Ireland A."/>
            <person name="Larimer J."/>
            <person name="McCowan C."/>
            <person name="Murphy C."/>
            <person name="Pearson M."/>
            <person name="Poon T.W."/>
            <person name="Priest M."/>
            <person name="Roberts A."/>
            <person name="Saif S."/>
            <person name="Shea T."/>
            <person name="Sisk P."/>
            <person name="Sykes S."/>
            <person name="Wortman J."/>
            <person name="Nusbaum C."/>
            <person name="Birren B."/>
        </authorList>
    </citation>
    <scope>NUCLEOTIDE SEQUENCE [LARGE SCALE GENOMIC DNA]</scope>
    <source>
        <strain evidence="6 7">G22</strain>
    </source>
</reference>
<comment type="caution">
    <text evidence="6">The sequence shown here is derived from an EMBL/GenBank/DDBJ whole genome shotgun (WGS) entry which is preliminary data.</text>
</comment>
<sequence>MRIKTCRSVAPSRVKQMLIYANRFVGMQYRKHPPRLEIDCSQFTRMVFAKIGVKLPRTSGEQAELGTMVSLEELRPGDLIFYHIPDRNPIEGSVGHVAIYAGKGRMVHCLPTSNVFLTNLNKPYWKAKYLFAKRLLD</sequence>
<dbReference type="PROSITE" id="PS51935">
    <property type="entry name" value="NLPC_P60"/>
    <property type="match status" value="1"/>
</dbReference>
<dbReference type="RefSeq" id="WP_016312140.1">
    <property type="nucleotide sequence ID" value="NZ_KE159652.1"/>
</dbReference>
<accession>R9LG41</accession>
<evidence type="ECO:0000313" key="6">
    <source>
        <dbReference type="EMBL" id="EOS57296.1"/>
    </source>
</evidence>
<evidence type="ECO:0000256" key="3">
    <source>
        <dbReference type="ARBA" id="ARBA00022801"/>
    </source>
</evidence>
<organism evidence="6 7">
    <name type="scientific">Paenibacillus barengoltzii G22</name>
    <dbReference type="NCBI Taxonomy" id="1235795"/>
    <lineage>
        <taxon>Bacteria</taxon>
        <taxon>Bacillati</taxon>
        <taxon>Bacillota</taxon>
        <taxon>Bacilli</taxon>
        <taxon>Bacillales</taxon>
        <taxon>Paenibacillaceae</taxon>
        <taxon>Paenibacillus</taxon>
    </lineage>
</organism>
<keyword evidence="3" id="KW-0378">Hydrolase</keyword>
<gene>
    <name evidence="6" type="ORF">C812_01616</name>
</gene>
<evidence type="ECO:0000259" key="5">
    <source>
        <dbReference type="PROSITE" id="PS51935"/>
    </source>
</evidence>
<evidence type="ECO:0000256" key="1">
    <source>
        <dbReference type="ARBA" id="ARBA00007074"/>
    </source>
</evidence>
<dbReference type="InterPro" id="IPR051202">
    <property type="entry name" value="Peptidase_C40"/>
</dbReference>
<dbReference type="GO" id="GO:0006508">
    <property type="term" value="P:proteolysis"/>
    <property type="evidence" value="ECO:0007669"/>
    <property type="project" value="UniProtKB-KW"/>
</dbReference>
<feature type="domain" description="NlpC/P60" evidence="5">
    <location>
        <begin position="7"/>
        <end position="136"/>
    </location>
</feature>
<evidence type="ECO:0000256" key="2">
    <source>
        <dbReference type="ARBA" id="ARBA00022670"/>
    </source>
</evidence>
<keyword evidence="2" id="KW-0645">Protease</keyword>
<protein>
    <recommendedName>
        <fullName evidence="5">NlpC/P60 domain-containing protein</fullName>
    </recommendedName>
</protein>
<evidence type="ECO:0000256" key="4">
    <source>
        <dbReference type="ARBA" id="ARBA00022807"/>
    </source>
</evidence>
<dbReference type="OrthoDB" id="9813118at2"/>
<dbReference type="PANTHER" id="PTHR47053:SF1">
    <property type="entry name" value="MUREIN DD-ENDOPEPTIDASE MEPH-RELATED"/>
    <property type="match status" value="1"/>
</dbReference>
<dbReference type="Proteomes" id="UP000019598">
    <property type="component" value="Unassembled WGS sequence"/>
</dbReference>
<dbReference type="EMBL" id="ASSZ01000013">
    <property type="protein sequence ID" value="EOS57296.1"/>
    <property type="molecule type" value="Genomic_DNA"/>
</dbReference>
<dbReference type="HOGENOM" id="CLU_016043_8_1_9"/>
<comment type="similarity">
    <text evidence="1">Belongs to the peptidase C40 family.</text>
</comment>
<dbReference type="Gene3D" id="3.90.1720.10">
    <property type="entry name" value="endopeptidase domain like (from Nostoc punctiforme)"/>
    <property type="match status" value="1"/>
</dbReference>
<name>R9LG41_9BACL</name>
<dbReference type="GO" id="GO:0008234">
    <property type="term" value="F:cysteine-type peptidase activity"/>
    <property type="evidence" value="ECO:0007669"/>
    <property type="project" value="UniProtKB-KW"/>
</dbReference>
<dbReference type="SUPFAM" id="SSF54001">
    <property type="entry name" value="Cysteine proteinases"/>
    <property type="match status" value="1"/>
</dbReference>
<dbReference type="InterPro" id="IPR000064">
    <property type="entry name" value="NLP_P60_dom"/>
</dbReference>
<dbReference type="STRING" id="1235795.C812_01616"/>
<keyword evidence="4" id="KW-0788">Thiol protease</keyword>